<proteinExistence type="predicted"/>
<dbReference type="Pfam" id="PF01740">
    <property type="entry name" value="STAS"/>
    <property type="match status" value="1"/>
</dbReference>
<dbReference type="GO" id="GO:0043856">
    <property type="term" value="F:anti-sigma factor antagonist activity"/>
    <property type="evidence" value="ECO:0007669"/>
    <property type="project" value="TreeGrafter"/>
</dbReference>
<dbReference type="PANTHER" id="PTHR33495:SF2">
    <property type="entry name" value="ANTI-SIGMA FACTOR ANTAGONIST TM_1081-RELATED"/>
    <property type="match status" value="1"/>
</dbReference>
<dbReference type="PANTHER" id="PTHR33495">
    <property type="entry name" value="ANTI-SIGMA FACTOR ANTAGONIST TM_1081-RELATED-RELATED"/>
    <property type="match status" value="1"/>
</dbReference>
<dbReference type="Gene3D" id="3.30.750.24">
    <property type="entry name" value="STAS domain"/>
    <property type="match status" value="1"/>
</dbReference>
<dbReference type="SUPFAM" id="SSF52091">
    <property type="entry name" value="SpoIIaa-like"/>
    <property type="match status" value="1"/>
</dbReference>
<dbReference type="InterPro" id="IPR002645">
    <property type="entry name" value="STAS_dom"/>
</dbReference>
<dbReference type="Proteomes" id="UP000677413">
    <property type="component" value="Unassembled WGS sequence"/>
</dbReference>
<dbReference type="CDD" id="cd07043">
    <property type="entry name" value="STAS_anti-anti-sigma_factors"/>
    <property type="match status" value="1"/>
</dbReference>
<gene>
    <name evidence="3" type="ORF">J8N05_46895</name>
</gene>
<feature type="compositionally biased region" description="Pro residues" evidence="1">
    <location>
        <begin position="40"/>
        <end position="58"/>
    </location>
</feature>
<keyword evidence="3" id="KW-0614">Plasmid</keyword>
<evidence type="ECO:0000313" key="3">
    <source>
        <dbReference type="EMBL" id="MBQ0855690.1"/>
    </source>
</evidence>
<reference evidence="3 4" key="1">
    <citation type="submission" date="2021-04" db="EMBL/GenBank/DDBJ databases">
        <authorList>
            <person name="Tang X."/>
            <person name="Zhou X."/>
            <person name="Chen X."/>
            <person name="Cernava T."/>
            <person name="Zhang C."/>
        </authorList>
    </citation>
    <scope>NUCLEOTIDE SEQUENCE [LARGE SCALE GENOMIC DNA]</scope>
    <source>
        <strain evidence="3 4">BH-SS-21</strain>
        <plasmid evidence="3">p1</plasmid>
    </source>
</reference>
<dbReference type="InterPro" id="IPR036513">
    <property type="entry name" value="STAS_dom_sf"/>
</dbReference>
<geneLocation type="plasmid" evidence="3">
    <name>p1</name>
</geneLocation>
<evidence type="ECO:0000256" key="1">
    <source>
        <dbReference type="SAM" id="MobiDB-lite"/>
    </source>
</evidence>
<protein>
    <submittedName>
        <fullName evidence="3">STAS domain-containing protein</fullName>
    </submittedName>
</protein>
<evidence type="ECO:0000313" key="4">
    <source>
        <dbReference type="Proteomes" id="UP000677413"/>
    </source>
</evidence>
<organism evidence="3 4">
    <name type="scientific">Streptomyces liliiviolaceus</name>
    <dbReference type="NCBI Taxonomy" id="2823109"/>
    <lineage>
        <taxon>Bacteria</taxon>
        <taxon>Bacillati</taxon>
        <taxon>Actinomycetota</taxon>
        <taxon>Actinomycetes</taxon>
        <taxon>Kitasatosporales</taxon>
        <taxon>Streptomycetaceae</taxon>
        <taxon>Streptomyces</taxon>
    </lineage>
</organism>
<accession>A0A940YAM9</accession>
<dbReference type="EMBL" id="JAGPYQ010000004">
    <property type="protein sequence ID" value="MBQ0855690.1"/>
    <property type="molecule type" value="Genomic_DNA"/>
</dbReference>
<evidence type="ECO:0000259" key="2">
    <source>
        <dbReference type="PROSITE" id="PS50801"/>
    </source>
</evidence>
<dbReference type="PROSITE" id="PS50801">
    <property type="entry name" value="STAS"/>
    <property type="match status" value="1"/>
</dbReference>
<keyword evidence="4" id="KW-1185">Reference proteome</keyword>
<dbReference type="AlphaFoldDB" id="A0A940YAM9"/>
<feature type="region of interest" description="Disordered" evidence="1">
    <location>
        <begin position="27"/>
        <end position="72"/>
    </location>
</feature>
<name>A0A940YAM9_9ACTN</name>
<feature type="domain" description="STAS" evidence="2">
    <location>
        <begin position="87"/>
        <end position="185"/>
    </location>
</feature>
<comment type="caution">
    <text evidence="3">The sequence shown here is derived from an EMBL/GenBank/DDBJ whole genome shotgun (WGS) entry which is preliminary data.</text>
</comment>
<sequence length="191" mass="20625">MRCRPGASLGASKCRAAYATATRRECPPALLGGTGAGPGTRPPHPWRPPPRQQSPPKSPAATPVAHHTRSCHPITAPWPVRREECRVVRPRGELDLASRNAFALLLRGTCRTTLDAWLIVDLTAVTFMDCTPLHALCTAQKRCAQAGHGLRLVYDQPAIGRLLAFSSLSAAFPRYSSPDDAWSGQTTTRPS</sequence>